<dbReference type="Proteomes" id="UP001310386">
    <property type="component" value="Unassembled WGS sequence"/>
</dbReference>
<accession>A0ABU5ZN15</accession>
<comment type="caution">
    <text evidence="1">The sequence shown here is derived from an EMBL/GenBank/DDBJ whole genome shotgun (WGS) entry which is preliminary data.</text>
</comment>
<protein>
    <submittedName>
        <fullName evidence="1">Uncharacterized protein</fullName>
    </submittedName>
</protein>
<keyword evidence="2" id="KW-1185">Reference proteome</keyword>
<organism evidence="1 2">
    <name type="scientific">Ferviditalea candida</name>
    <dbReference type="NCBI Taxonomy" id="3108399"/>
    <lineage>
        <taxon>Bacteria</taxon>
        <taxon>Bacillati</taxon>
        <taxon>Bacillota</taxon>
        <taxon>Bacilli</taxon>
        <taxon>Bacillales</taxon>
        <taxon>Paenibacillaceae</taxon>
        <taxon>Ferviditalea</taxon>
    </lineage>
</organism>
<sequence length="222" mass="26252">MLILPILLYYVNEGSPISRYKFKHEVLSYIRERFSQSIVIEKINYSFKNGTYWVMAYPENNKELKFQISESWNGQGLWDDYLTSTWKYEVNEELGSFVRSVSVDSYKDTASIYLGNTIPVVKKYTTIPYGKVPSYQDVKQELKKGTTIYISINRNYKVDSTNDVYSDIYKIIQFIKMGGYTFEHIYLSLKEDKKDSSTWKTFTFNSLENVNRKEDILKFQDK</sequence>
<name>A0ABU5ZN15_9BACL</name>
<gene>
    <name evidence="1" type="ORF">VF724_19980</name>
</gene>
<dbReference type="EMBL" id="JAYJLD010000057">
    <property type="protein sequence ID" value="MEB3103900.1"/>
    <property type="molecule type" value="Genomic_DNA"/>
</dbReference>
<proteinExistence type="predicted"/>
<reference evidence="1" key="1">
    <citation type="submission" date="2023-12" db="EMBL/GenBank/DDBJ databases">
        <title>Fervidustalea candida gen. nov., sp. nov., a novel member of the family Paenibacillaceae isolated from a geothermal area.</title>
        <authorList>
            <person name="Li W.-J."/>
            <person name="Jiao J.-Y."/>
            <person name="Chen Y."/>
        </authorList>
    </citation>
    <scope>NUCLEOTIDE SEQUENCE</scope>
    <source>
        <strain evidence="1">SYSU GA230002</strain>
    </source>
</reference>
<evidence type="ECO:0000313" key="1">
    <source>
        <dbReference type="EMBL" id="MEB3103900.1"/>
    </source>
</evidence>
<evidence type="ECO:0000313" key="2">
    <source>
        <dbReference type="Proteomes" id="UP001310386"/>
    </source>
</evidence>